<protein>
    <submittedName>
        <fullName evidence="2">Uncharacterized protein</fullName>
    </submittedName>
</protein>
<accession>A0A6M3L4C4</accession>
<feature type="region of interest" description="Disordered" evidence="1">
    <location>
        <begin position="264"/>
        <end position="288"/>
    </location>
</feature>
<sequence>MANELAVIGNLADTMKLGQVLAESGFFSDSRGASQAIVKILAGRELGFGPVASMTGVNIIKGKVALSANLIAASIKRSGRYNYRVKQMDNDTCSVEFYEGGQAIGVSTFTMDDAKAAGLGGDNWRKFSRNMLFARAISNGAKWYCPDLSGGPLYTPDELGAQIDGESGEIAPNWSEVEEVEFDQLPPAPRAAKPESKRQPQDDTGKKPPWPLAGPAKEFCDAVRAATDYYENQYHLWNAIGKTGNLNDKDNFDAKLSVAVDHANEKSAAKAGQQSLLADEEPDTGYSE</sequence>
<dbReference type="EMBL" id="MT142777">
    <property type="protein sequence ID" value="QJA88431.1"/>
    <property type="molecule type" value="Genomic_DNA"/>
</dbReference>
<feature type="compositionally biased region" description="Acidic residues" evidence="1">
    <location>
        <begin position="278"/>
        <end position="288"/>
    </location>
</feature>
<name>A0A6M3L4C4_9ZZZZ</name>
<feature type="region of interest" description="Disordered" evidence="1">
    <location>
        <begin position="185"/>
        <end position="214"/>
    </location>
</feature>
<gene>
    <name evidence="2" type="ORF">MM415B02765_0012</name>
</gene>
<evidence type="ECO:0000256" key="1">
    <source>
        <dbReference type="SAM" id="MobiDB-lite"/>
    </source>
</evidence>
<evidence type="ECO:0000313" key="2">
    <source>
        <dbReference type="EMBL" id="QJA88431.1"/>
    </source>
</evidence>
<organism evidence="2">
    <name type="scientific">viral metagenome</name>
    <dbReference type="NCBI Taxonomy" id="1070528"/>
    <lineage>
        <taxon>unclassified sequences</taxon>
        <taxon>metagenomes</taxon>
        <taxon>organismal metagenomes</taxon>
    </lineage>
</organism>
<reference evidence="2" key="1">
    <citation type="submission" date="2020-03" db="EMBL/GenBank/DDBJ databases">
        <title>The deep terrestrial virosphere.</title>
        <authorList>
            <person name="Holmfeldt K."/>
            <person name="Nilsson E."/>
            <person name="Simone D."/>
            <person name="Lopez-Fernandez M."/>
            <person name="Wu X."/>
            <person name="de Brujin I."/>
            <person name="Lundin D."/>
            <person name="Andersson A."/>
            <person name="Bertilsson S."/>
            <person name="Dopson M."/>
        </authorList>
    </citation>
    <scope>NUCLEOTIDE SEQUENCE</scope>
    <source>
        <strain evidence="2">MM415B02765</strain>
    </source>
</reference>
<proteinExistence type="predicted"/>
<dbReference type="AlphaFoldDB" id="A0A6M3L4C4"/>
<feature type="compositionally biased region" description="Basic and acidic residues" evidence="1">
    <location>
        <begin position="192"/>
        <end position="206"/>
    </location>
</feature>